<keyword evidence="11" id="KW-1185">Reference proteome</keyword>
<comment type="similarity">
    <text evidence="1">Belongs to the UDPGP type 1 family.</text>
</comment>
<organism evidence="10 11">
    <name type="scientific">Oikopleura dioica</name>
    <name type="common">Tunicate</name>
    <dbReference type="NCBI Taxonomy" id="34765"/>
    <lineage>
        <taxon>Eukaryota</taxon>
        <taxon>Metazoa</taxon>
        <taxon>Chordata</taxon>
        <taxon>Tunicata</taxon>
        <taxon>Appendicularia</taxon>
        <taxon>Copelata</taxon>
        <taxon>Oikopleuridae</taxon>
        <taxon>Oikopleura</taxon>
    </lineage>
</organism>
<evidence type="ECO:0000313" key="10">
    <source>
        <dbReference type="EMBL" id="CAG5091066.1"/>
    </source>
</evidence>
<dbReference type="InterPro" id="IPR029044">
    <property type="entry name" value="Nucleotide-diphossugar_trans"/>
</dbReference>
<evidence type="ECO:0000256" key="9">
    <source>
        <dbReference type="SAM" id="MobiDB-lite"/>
    </source>
</evidence>
<dbReference type="EC" id="2.7.7.9" evidence="3"/>
<evidence type="ECO:0000256" key="5">
    <source>
        <dbReference type="ARBA" id="ARBA00022679"/>
    </source>
</evidence>
<accession>A0ABN7S1V6</accession>
<evidence type="ECO:0000256" key="7">
    <source>
        <dbReference type="ARBA" id="ARBA00023579"/>
    </source>
</evidence>
<dbReference type="Gene3D" id="3.30.40.10">
    <property type="entry name" value="Zinc/RING finger domain, C3HC4 (zinc finger)"/>
    <property type="match status" value="1"/>
</dbReference>
<evidence type="ECO:0000256" key="2">
    <source>
        <dbReference type="ARBA" id="ARBA00011823"/>
    </source>
</evidence>
<dbReference type="CDD" id="cd15610">
    <property type="entry name" value="PHD3_KDM5A_like"/>
    <property type="match status" value="1"/>
</dbReference>
<keyword evidence="6" id="KW-0548">Nucleotidyltransferase</keyword>
<gene>
    <name evidence="10" type="ORF">OKIOD_LOCUS4397</name>
</gene>
<evidence type="ECO:0000313" key="11">
    <source>
        <dbReference type="Proteomes" id="UP001158576"/>
    </source>
</evidence>
<dbReference type="Pfam" id="PF01704">
    <property type="entry name" value="UDPGP"/>
    <property type="match status" value="1"/>
</dbReference>
<dbReference type="SUPFAM" id="SSF57903">
    <property type="entry name" value="FYVE/PHD zinc finger"/>
    <property type="match status" value="1"/>
</dbReference>
<dbReference type="Proteomes" id="UP001158576">
    <property type="component" value="Chromosome PAR"/>
</dbReference>
<evidence type="ECO:0000256" key="8">
    <source>
        <dbReference type="ARBA" id="ARBA00047432"/>
    </source>
</evidence>
<evidence type="ECO:0000256" key="6">
    <source>
        <dbReference type="ARBA" id="ARBA00022695"/>
    </source>
</evidence>
<dbReference type="InterPro" id="IPR013083">
    <property type="entry name" value="Znf_RING/FYVE/PHD"/>
</dbReference>
<dbReference type="SUPFAM" id="SSF53448">
    <property type="entry name" value="Nucleotide-diphospho-sugar transferases"/>
    <property type="match status" value="1"/>
</dbReference>
<dbReference type="EMBL" id="OU015568">
    <property type="protein sequence ID" value="CAG5091066.1"/>
    <property type="molecule type" value="Genomic_DNA"/>
</dbReference>
<protein>
    <recommendedName>
        <fullName evidence="4">UTP--glucose-1-phosphate uridylyltransferase</fullName>
        <ecNumber evidence="3">2.7.7.9</ecNumber>
    </recommendedName>
</protein>
<feature type="compositionally biased region" description="Acidic residues" evidence="9">
    <location>
        <begin position="40"/>
        <end position="51"/>
    </location>
</feature>
<comment type="function">
    <text evidence="7">UTP--glucose-1-phosphate uridylyltransferase catalyzing the conversion of glucose-1-phosphate into UDP-glucose, a crucial precursor for the production of glycogen.</text>
</comment>
<dbReference type="InterPro" id="IPR011011">
    <property type="entry name" value="Znf_FYVE_PHD"/>
</dbReference>
<evidence type="ECO:0000256" key="3">
    <source>
        <dbReference type="ARBA" id="ARBA00012415"/>
    </source>
</evidence>
<dbReference type="InterPro" id="IPR016267">
    <property type="entry name" value="UDPGP_trans"/>
</dbReference>
<sequence length="290" mass="33763">MSCDAPNRKRRDKDSDLPRRSQNPRKKNKGARTQFQQETSENEDDDEDVDDDGPCVAGQCKRPDGNKFERVYFERCAKWYHMFCLNVNPKDVRDDPKFVCSDCQILEAATKFNDWLEKTRTAEATKKALIVGKTKVVVIKLNGGRGTSTGFTCPKSIISVRSGLNFLDLTVQQIEHLNKTYETNVPLVLMNSFNTEEDTRKILRKNNNCQDLYNLKDGTHGDIYMALYDSGLIEELIKQGKHRQSWRNRRHEHPRPHVNPDNKHCMKIFSEFKIFNTNNFWMRLDAVDRL</sequence>
<comment type="catalytic activity">
    <reaction evidence="8">
        <text>alpha-D-glucose 1-phosphate + UTP + H(+) = UDP-alpha-D-glucose + diphosphate</text>
        <dbReference type="Rhea" id="RHEA:19889"/>
        <dbReference type="ChEBI" id="CHEBI:15378"/>
        <dbReference type="ChEBI" id="CHEBI:33019"/>
        <dbReference type="ChEBI" id="CHEBI:46398"/>
        <dbReference type="ChEBI" id="CHEBI:58601"/>
        <dbReference type="ChEBI" id="CHEBI:58885"/>
        <dbReference type="EC" id="2.7.7.9"/>
    </reaction>
    <physiologicalReaction direction="left-to-right" evidence="8">
        <dbReference type="Rhea" id="RHEA:19890"/>
    </physiologicalReaction>
</comment>
<reference evidence="10 11" key="1">
    <citation type="submission" date="2021-04" db="EMBL/GenBank/DDBJ databases">
        <authorList>
            <person name="Bliznina A."/>
        </authorList>
    </citation>
    <scope>NUCLEOTIDE SEQUENCE [LARGE SCALE GENOMIC DNA]</scope>
</reference>
<proteinExistence type="inferred from homology"/>
<evidence type="ECO:0000256" key="4">
    <source>
        <dbReference type="ARBA" id="ARBA00019048"/>
    </source>
</evidence>
<name>A0ABN7S1V6_OIKDI</name>
<feature type="region of interest" description="Disordered" evidence="9">
    <location>
        <begin position="1"/>
        <end position="51"/>
    </location>
</feature>
<evidence type="ECO:0000256" key="1">
    <source>
        <dbReference type="ARBA" id="ARBA00010401"/>
    </source>
</evidence>
<dbReference type="PANTHER" id="PTHR43511">
    <property type="match status" value="1"/>
</dbReference>
<keyword evidence="5" id="KW-0808">Transferase</keyword>
<dbReference type="InterPro" id="IPR002618">
    <property type="entry name" value="UDPGP_fam"/>
</dbReference>
<comment type="subunit">
    <text evidence="2">Homooctamer.</text>
</comment>
<dbReference type="Gene3D" id="3.90.550.10">
    <property type="entry name" value="Spore Coat Polysaccharide Biosynthesis Protein SpsA, Chain A"/>
    <property type="match status" value="1"/>
</dbReference>